<protein>
    <recommendedName>
        <fullName evidence="5">Secreted protein</fullName>
    </recommendedName>
</protein>
<keyword evidence="4" id="KW-1185">Reference proteome</keyword>
<proteinExistence type="predicted"/>
<feature type="region of interest" description="Disordered" evidence="1">
    <location>
        <begin position="277"/>
        <end position="299"/>
    </location>
</feature>
<reference evidence="3 4" key="1">
    <citation type="submission" date="2020-03" db="EMBL/GenBank/DDBJ databases">
        <title>WGS of actinomycetes isolated from Thailand.</title>
        <authorList>
            <person name="Thawai C."/>
        </authorList>
    </citation>
    <scope>NUCLEOTIDE SEQUENCE [LARGE SCALE GENOMIC DNA]</scope>
    <source>
        <strain evidence="3 4">NBRC 13905</strain>
    </source>
</reference>
<evidence type="ECO:0000256" key="1">
    <source>
        <dbReference type="SAM" id="MobiDB-lite"/>
    </source>
</evidence>
<organism evidence="3 4">
    <name type="scientific">Streptomyces thermoviolaceus subsp. thermoviolaceus</name>
    <dbReference type="NCBI Taxonomy" id="66860"/>
    <lineage>
        <taxon>Bacteria</taxon>
        <taxon>Bacillati</taxon>
        <taxon>Actinomycetota</taxon>
        <taxon>Actinomycetes</taxon>
        <taxon>Kitasatosporales</taxon>
        <taxon>Streptomycetaceae</taxon>
        <taxon>Streptomyces</taxon>
    </lineage>
</organism>
<feature type="signal peptide" evidence="2">
    <location>
        <begin position="1"/>
        <end position="31"/>
    </location>
</feature>
<sequence length="452" mass="48059">MQHRGRHRRRRRGRALRAVLAGAGLALTAAATLISTSQAEVADDPGALQPLTSRADLDRLGLREEPVPASTLDRLASHMGRPVGVEAVLERADRTLRPADDCPAEETEALPVKPAATRAYCWAPVDADDSAWQPESVATSGDGGTDGRGGSRRVLLSGWTHHGGGPYRDLARVAFVDADDPERPSYSWALLAVPVDGGRDFRGLTAHVTGMVWYRDKLLVTTSGGEPEALYVYDLDRIQRATVDSDAIGRVPGGWSAHGYHWVLPAVAAYRPTTGSCARADRGPSGGDPSGPACPTGLSLDSGSASASLVLSESAPRGSGRHTLLWRYAFSADPARSGLLAADATGTVTATEAYKTKTDGVRGVLAHRTGPAGPTDWYLGRPAGPHGEHGTLWRQNTHGSRTTECGTSDDTRHCWGDGRGSLAYWRQTGEVWSLSGRMLFAVPLPEVERELG</sequence>
<evidence type="ECO:0000256" key="2">
    <source>
        <dbReference type="SAM" id="SignalP"/>
    </source>
</evidence>
<feature type="compositionally biased region" description="Low complexity" evidence="1">
    <location>
        <begin position="290"/>
        <end position="299"/>
    </location>
</feature>
<comment type="caution">
    <text evidence="3">The sequence shown here is derived from an EMBL/GenBank/DDBJ whole genome shotgun (WGS) entry which is preliminary data.</text>
</comment>
<dbReference type="EMBL" id="JAATEL010000002">
    <property type="protein sequence ID" value="NJP13276.1"/>
    <property type="molecule type" value="Genomic_DNA"/>
</dbReference>
<dbReference type="RefSeq" id="WP_125495929.1">
    <property type="nucleotide sequence ID" value="NZ_BMVZ01000004.1"/>
</dbReference>
<dbReference type="Proteomes" id="UP000635996">
    <property type="component" value="Unassembled WGS sequence"/>
</dbReference>
<evidence type="ECO:0000313" key="4">
    <source>
        <dbReference type="Proteomes" id="UP000635996"/>
    </source>
</evidence>
<accession>A0ABX0YQ33</accession>
<evidence type="ECO:0008006" key="5">
    <source>
        <dbReference type="Google" id="ProtNLM"/>
    </source>
</evidence>
<feature type="chain" id="PRO_5046835990" description="Secreted protein" evidence="2">
    <location>
        <begin position="32"/>
        <end position="452"/>
    </location>
</feature>
<gene>
    <name evidence="3" type="ORF">HCJ95_02975</name>
</gene>
<name>A0ABX0YQ33_STRTL</name>
<keyword evidence="2" id="KW-0732">Signal</keyword>
<evidence type="ECO:0000313" key="3">
    <source>
        <dbReference type="EMBL" id="NJP13276.1"/>
    </source>
</evidence>